<proteinExistence type="predicted"/>
<organism evidence="2">
    <name type="scientific">marine metagenome</name>
    <dbReference type="NCBI Taxonomy" id="408172"/>
    <lineage>
        <taxon>unclassified sequences</taxon>
        <taxon>metagenomes</taxon>
        <taxon>ecological metagenomes</taxon>
    </lineage>
</organism>
<sequence length="190" mass="19677">MKVLIGANLIDGKGGPAVNDAAVLIDGERIVSAGPRAAATLPEGTEVIDVTGLTIMPGLIDCHDHLASKSYDMASRWGLTEPTSLGYLRTAKSLEETLRAGYTCVREAGGLDIGFKQAIEEGLIPGPRLVLTVGILSPTGGLADKPSPSGHCNPFHVDALIPVGVADGPDGVRAKVREMARVGADQIKFA</sequence>
<dbReference type="GO" id="GO:0016810">
    <property type="term" value="F:hydrolase activity, acting on carbon-nitrogen (but not peptide) bonds"/>
    <property type="evidence" value="ECO:0007669"/>
    <property type="project" value="InterPro"/>
</dbReference>
<dbReference type="PANTHER" id="PTHR43135">
    <property type="entry name" value="ALPHA-D-RIBOSE 1-METHYLPHOSPHONATE 5-TRIPHOSPHATE DIPHOSPHATASE"/>
    <property type="match status" value="1"/>
</dbReference>
<evidence type="ECO:0000259" key="1">
    <source>
        <dbReference type="Pfam" id="PF01979"/>
    </source>
</evidence>
<dbReference type="EMBL" id="UINC01031808">
    <property type="protein sequence ID" value="SVB18432.1"/>
    <property type="molecule type" value="Genomic_DNA"/>
</dbReference>
<feature type="domain" description="Amidohydrolase-related" evidence="1">
    <location>
        <begin position="54"/>
        <end position="180"/>
    </location>
</feature>
<name>A0A382BY33_9ZZZZ</name>
<feature type="non-terminal residue" evidence="2">
    <location>
        <position position="190"/>
    </location>
</feature>
<dbReference type="InterPro" id="IPR011059">
    <property type="entry name" value="Metal-dep_hydrolase_composite"/>
</dbReference>
<reference evidence="2" key="1">
    <citation type="submission" date="2018-05" db="EMBL/GenBank/DDBJ databases">
        <authorList>
            <person name="Lanie J.A."/>
            <person name="Ng W.-L."/>
            <person name="Kazmierczak K.M."/>
            <person name="Andrzejewski T.M."/>
            <person name="Davidsen T.M."/>
            <person name="Wayne K.J."/>
            <person name="Tettelin H."/>
            <person name="Glass J.I."/>
            <person name="Rusch D."/>
            <person name="Podicherti R."/>
            <person name="Tsui H.-C.T."/>
            <person name="Winkler M.E."/>
        </authorList>
    </citation>
    <scope>NUCLEOTIDE SEQUENCE</scope>
</reference>
<protein>
    <recommendedName>
        <fullName evidence="1">Amidohydrolase-related domain-containing protein</fullName>
    </recommendedName>
</protein>
<dbReference type="InterPro" id="IPR051781">
    <property type="entry name" value="Metallo-dep_Hydrolase"/>
</dbReference>
<dbReference type="PANTHER" id="PTHR43135:SF3">
    <property type="entry name" value="ALPHA-D-RIBOSE 1-METHYLPHOSPHONATE 5-TRIPHOSPHATE DIPHOSPHATASE"/>
    <property type="match status" value="1"/>
</dbReference>
<dbReference type="InterPro" id="IPR032466">
    <property type="entry name" value="Metal_Hydrolase"/>
</dbReference>
<dbReference type="SUPFAM" id="SSF51556">
    <property type="entry name" value="Metallo-dependent hydrolases"/>
    <property type="match status" value="1"/>
</dbReference>
<dbReference type="SUPFAM" id="SSF51338">
    <property type="entry name" value="Composite domain of metallo-dependent hydrolases"/>
    <property type="match status" value="1"/>
</dbReference>
<dbReference type="AlphaFoldDB" id="A0A382BY33"/>
<dbReference type="Pfam" id="PF01979">
    <property type="entry name" value="Amidohydro_1"/>
    <property type="match status" value="1"/>
</dbReference>
<dbReference type="Gene3D" id="2.30.40.10">
    <property type="entry name" value="Urease, subunit C, domain 1"/>
    <property type="match status" value="1"/>
</dbReference>
<dbReference type="Gene3D" id="3.20.20.140">
    <property type="entry name" value="Metal-dependent hydrolases"/>
    <property type="match status" value="1"/>
</dbReference>
<evidence type="ECO:0000313" key="2">
    <source>
        <dbReference type="EMBL" id="SVB18432.1"/>
    </source>
</evidence>
<dbReference type="InterPro" id="IPR006680">
    <property type="entry name" value="Amidohydro-rel"/>
</dbReference>
<gene>
    <name evidence="2" type="ORF">METZ01_LOCUS171286</name>
</gene>
<accession>A0A382BY33</accession>